<gene>
    <name evidence="5" type="ORF">DDE18_00360</name>
</gene>
<evidence type="ECO:0000256" key="3">
    <source>
        <dbReference type="ARBA" id="ARBA00023163"/>
    </source>
</evidence>
<dbReference type="InterPro" id="IPR000835">
    <property type="entry name" value="HTH_MarR-typ"/>
</dbReference>
<dbReference type="PANTHER" id="PTHR33164">
    <property type="entry name" value="TRANSCRIPTIONAL REGULATOR, MARR FAMILY"/>
    <property type="match status" value="1"/>
</dbReference>
<dbReference type="EMBL" id="QDGZ01000001">
    <property type="protein sequence ID" value="PVG84134.1"/>
    <property type="molecule type" value="Genomic_DNA"/>
</dbReference>
<evidence type="ECO:0000256" key="2">
    <source>
        <dbReference type="ARBA" id="ARBA00023125"/>
    </source>
</evidence>
<comment type="caution">
    <text evidence="5">The sequence shown here is derived from an EMBL/GenBank/DDBJ whole genome shotgun (WGS) entry which is preliminary data.</text>
</comment>
<organism evidence="5 6">
    <name type="scientific">Nocardioides gansuensis</name>
    <dbReference type="NCBI Taxonomy" id="2138300"/>
    <lineage>
        <taxon>Bacteria</taxon>
        <taxon>Bacillati</taxon>
        <taxon>Actinomycetota</taxon>
        <taxon>Actinomycetes</taxon>
        <taxon>Propionibacteriales</taxon>
        <taxon>Nocardioidaceae</taxon>
        <taxon>Nocardioides</taxon>
    </lineage>
</organism>
<dbReference type="GO" id="GO:0006950">
    <property type="term" value="P:response to stress"/>
    <property type="evidence" value="ECO:0007669"/>
    <property type="project" value="TreeGrafter"/>
</dbReference>
<sequence>MKYLHYMSGSTMPPTRALDGLLALSALMTTDIQRFEREHGLTTARVHLLWQLGAAGPSTQRDLAEALRVTPRNVTGLVDGLVGSGHVTREPHPGDRRATQVTLTAAGSRFVTELQRSHQDLADRLFGDLPEDRLVAFVAVLDETLERFAGLMGETGEQEGTAS</sequence>
<dbReference type="AlphaFoldDB" id="A0A2T8FEJ7"/>
<feature type="domain" description="HTH marR-type" evidence="4">
    <location>
        <begin position="14"/>
        <end position="146"/>
    </location>
</feature>
<keyword evidence="2" id="KW-0238">DNA-binding</keyword>
<dbReference type="SMART" id="SM00347">
    <property type="entry name" value="HTH_MARR"/>
    <property type="match status" value="1"/>
</dbReference>
<dbReference type="PRINTS" id="PR00598">
    <property type="entry name" value="HTHMARR"/>
</dbReference>
<dbReference type="InterPro" id="IPR036390">
    <property type="entry name" value="WH_DNA-bd_sf"/>
</dbReference>
<proteinExistence type="predicted"/>
<dbReference type="InterPro" id="IPR023187">
    <property type="entry name" value="Tscrpt_reg_MarR-type_CS"/>
</dbReference>
<dbReference type="GO" id="GO:0003677">
    <property type="term" value="F:DNA binding"/>
    <property type="evidence" value="ECO:0007669"/>
    <property type="project" value="UniProtKB-KW"/>
</dbReference>
<dbReference type="PROSITE" id="PS01117">
    <property type="entry name" value="HTH_MARR_1"/>
    <property type="match status" value="1"/>
</dbReference>
<evidence type="ECO:0000259" key="4">
    <source>
        <dbReference type="PROSITE" id="PS50995"/>
    </source>
</evidence>
<keyword evidence="6" id="KW-1185">Reference proteome</keyword>
<evidence type="ECO:0000256" key="1">
    <source>
        <dbReference type="ARBA" id="ARBA00023015"/>
    </source>
</evidence>
<protein>
    <submittedName>
        <fullName evidence="5">MarR family transcriptional regulator</fullName>
    </submittedName>
</protein>
<keyword evidence="3" id="KW-0804">Transcription</keyword>
<dbReference type="SUPFAM" id="SSF46785">
    <property type="entry name" value="Winged helix' DNA-binding domain"/>
    <property type="match status" value="1"/>
</dbReference>
<dbReference type="InterPro" id="IPR039422">
    <property type="entry name" value="MarR/SlyA-like"/>
</dbReference>
<reference evidence="5 6" key="1">
    <citation type="submission" date="2018-04" db="EMBL/GenBank/DDBJ databases">
        <title>Genome of Nocardioides gansuensis WSJ-1.</title>
        <authorList>
            <person name="Wu S."/>
            <person name="Wang G."/>
        </authorList>
    </citation>
    <scope>NUCLEOTIDE SEQUENCE [LARGE SCALE GENOMIC DNA]</scope>
    <source>
        <strain evidence="5 6">WSJ-1</strain>
    </source>
</reference>
<accession>A0A2T8FEJ7</accession>
<evidence type="ECO:0000313" key="5">
    <source>
        <dbReference type="EMBL" id="PVG84134.1"/>
    </source>
</evidence>
<evidence type="ECO:0000313" key="6">
    <source>
        <dbReference type="Proteomes" id="UP000246018"/>
    </source>
</evidence>
<dbReference type="PROSITE" id="PS50995">
    <property type="entry name" value="HTH_MARR_2"/>
    <property type="match status" value="1"/>
</dbReference>
<dbReference type="Proteomes" id="UP000246018">
    <property type="component" value="Unassembled WGS sequence"/>
</dbReference>
<dbReference type="InterPro" id="IPR036388">
    <property type="entry name" value="WH-like_DNA-bd_sf"/>
</dbReference>
<dbReference type="Gene3D" id="1.10.10.10">
    <property type="entry name" value="Winged helix-like DNA-binding domain superfamily/Winged helix DNA-binding domain"/>
    <property type="match status" value="1"/>
</dbReference>
<keyword evidence="1" id="KW-0805">Transcription regulation</keyword>
<name>A0A2T8FEJ7_9ACTN</name>
<dbReference type="GO" id="GO:0003700">
    <property type="term" value="F:DNA-binding transcription factor activity"/>
    <property type="evidence" value="ECO:0007669"/>
    <property type="project" value="InterPro"/>
</dbReference>
<dbReference type="Pfam" id="PF12802">
    <property type="entry name" value="MarR_2"/>
    <property type="match status" value="1"/>
</dbReference>
<dbReference type="PANTHER" id="PTHR33164:SF43">
    <property type="entry name" value="HTH-TYPE TRANSCRIPTIONAL REPRESSOR YETL"/>
    <property type="match status" value="1"/>
</dbReference>